<dbReference type="Proteomes" id="UP000483379">
    <property type="component" value="Unassembled WGS sequence"/>
</dbReference>
<evidence type="ECO:0000313" key="4">
    <source>
        <dbReference type="EMBL" id="NEV61847.1"/>
    </source>
</evidence>
<evidence type="ECO:0000256" key="1">
    <source>
        <dbReference type="ARBA" id="ARBA00010148"/>
    </source>
</evidence>
<keyword evidence="3" id="KW-0406">Ion transport</keyword>
<accession>A0A6M0JZT4</accession>
<keyword evidence="2" id="KW-0813">Transport</keyword>
<comment type="caution">
    <text evidence="4">The sequence shown here is derived from an EMBL/GenBank/DDBJ whole genome shotgun (WGS) entry which is preliminary data.</text>
</comment>
<dbReference type="EMBL" id="JAAIJQ010000018">
    <property type="protein sequence ID" value="NEV61847.1"/>
    <property type="molecule type" value="Genomic_DNA"/>
</dbReference>
<comment type="similarity">
    <text evidence="1">Belongs to the V-ATPase F subunit family.</text>
</comment>
<evidence type="ECO:0000256" key="3">
    <source>
        <dbReference type="ARBA" id="ARBA00023065"/>
    </source>
</evidence>
<dbReference type="Pfam" id="PF01990">
    <property type="entry name" value="ATP-synt_F"/>
    <property type="match status" value="1"/>
</dbReference>
<name>A0A6M0JZT4_9GAMM</name>
<organism evidence="4 5">
    <name type="scientific">Thiorhodococcus minor</name>
    <dbReference type="NCBI Taxonomy" id="57489"/>
    <lineage>
        <taxon>Bacteria</taxon>
        <taxon>Pseudomonadati</taxon>
        <taxon>Pseudomonadota</taxon>
        <taxon>Gammaproteobacteria</taxon>
        <taxon>Chromatiales</taxon>
        <taxon>Chromatiaceae</taxon>
        <taxon>Thiorhodococcus</taxon>
    </lineage>
</organism>
<dbReference type="InterPro" id="IPR036906">
    <property type="entry name" value="ATPase_V1_fsu_sf"/>
</dbReference>
<dbReference type="RefSeq" id="WP_164452323.1">
    <property type="nucleotide sequence ID" value="NZ_JAAIJQ010000018.1"/>
</dbReference>
<dbReference type="AlphaFoldDB" id="A0A6M0JZT4"/>
<dbReference type="SUPFAM" id="SSF159468">
    <property type="entry name" value="AtpF-like"/>
    <property type="match status" value="1"/>
</dbReference>
<evidence type="ECO:0000313" key="5">
    <source>
        <dbReference type="Proteomes" id="UP000483379"/>
    </source>
</evidence>
<evidence type="ECO:0000256" key="2">
    <source>
        <dbReference type="ARBA" id="ARBA00022448"/>
    </source>
</evidence>
<dbReference type="GO" id="GO:0046961">
    <property type="term" value="F:proton-transporting ATPase activity, rotational mechanism"/>
    <property type="evidence" value="ECO:0007669"/>
    <property type="project" value="InterPro"/>
</dbReference>
<proteinExistence type="inferred from homology"/>
<keyword evidence="5" id="KW-1185">Reference proteome</keyword>
<dbReference type="Gene3D" id="3.40.50.10580">
    <property type="entry name" value="ATPase, V1 complex, subunit F"/>
    <property type="match status" value="1"/>
</dbReference>
<sequence>MTWCAFLGDEVSAAGFRLAGVEVFQPGPEEVAALLDRLWDQVQLILISAELAALLPQGRLQAAQLADWPLVLIVPDVRGRCSVPDPAAALRRQLGLGE</sequence>
<gene>
    <name evidence="4" type="ORF">G3446_08080</name>
</gene>
<reference evidence="4 5" key="1">
    <citation type="submission" date="2020-02" db="EMBL/GenBank/DDBJ databases">
        <title>Genome sequences of Thiorhodococcus mannitoliphagus and Thiorhodococcus minor, purple sulfur photosynthetic bacteria in the gammaproteobacterial family, Chromatiaceae.</title>
        <authorList>
            <person name="Aviles F.A."/>
            <person name="Meyer T.E."/>
            <person name="Kyndt J.A."/>
        </authorList>
    </citation>
    <scope>NUCLEOTIDE SEQUENCE [LARGE SCALE GENOMIC DNA]</scope>
    <source>
        <strain evidence="4 5">DSM 11518</strain>
    </source>
</reference>
<protein>
    <submittedName>
        <fullName evidence="4">Vacuolar H+transporting two-sector ATPase F subunit</fullName>
    </submittedName>
</protein>
<dbReference type="InterPro" id="IPR008218">
    <property type="entry name" value="ATPase_V1-cplx_f_g_su"/>
</dbReference>